<accession>A0AAD8MUQ0</accession>
<gene>
    <name evidence="1" type="ORF">POM88_018433</name>
</gene>
<evidence type="ECO:0000313" key="2">
    <source>
        <dbReference type="Proteomes" id="UP001237642"/>
    </source>
</evidence>
<organism evidence="1 2">
    <name type="scientific">Heracleum sosnowskyi</name>
    <dbReference type="NCBI Taxonomy" id="360622"/>
    <lineage>
        <taxon>Eukaryota</taxon>
        <taxon>Viridiplantae</taxon>
        <taxon>Streptophyta</taxon>
        <taxon>Embryophyta</taxon>
        <taxon>Tracheophyta</taxon>
        <taxon>Spermatophyta</taxon>
        <taxon>Magnoliopsida</taxon>
        <taxon>eudicotyledons</taxon>
        <taxon>Gunneridae</taxon>
        <taxon>Pentapetalae</taxon>
        <taxon>asterids</taxon>
        <taxon>campanulids</taxon>
        <taxon>Apiales</taxon>
        <taxon>Apiaceae</taxon>
        <taxon>Apioideae</taxon>
        <taxon>apioid superclade</taxon>
        <taxon>Tordylieae</taxon>
        <taxon>Tordyliinae</taxon>
        <taxon>Heracleum</taxon>
    </lineage>
</organism>
<dbReference type="Gene3D" id="3.90.226.10">
    <property type="entry name" value="2-enoyl-CoA Hydratase, Chain A, domain 1"/>
    <property type="match status" value="1"/>
</dbReference>
<dbReference type="GO" id="GO:0009368">
    <property type="term" value="C:endopeptidase Clp complex"/>
    <property type="evidence" value="ECO:0007669"/>
    <property type="project" value="TreeGrafter"/>
</dbReference>
<dbReference type="PANTHER" id="PTHR10381">
    <property type="entry name" value="ATP-DEPENDENT CLP PROTEASE PROTEOLYTIC SUBUNIT"/>
    <property type="match status" value="1"/>
</dbReference>
<evidence type="ECO:0000313" key="1">
    <source>
        <dbReference type="EMBL" id="KAK1390255.1"/>
    </source>
</evidence>
<dbReference type="GO" id="GO:0004176">
    <property type="term" value="F:ATP-dependent peptidase activity"/>
    <property type="evidence" value="ECO:0007669"/>
    <property type="project" value="TreeGrafter"/>
</dbReference>
<reference evidence="1" key="1">
    <citation type="submission" date="2023-02" db="EMBL/GenBank/DDBJ databases">
        <title>Genome of toxic invasive species Heracleum sosnowskyi carries increased number of genes despite the absence of recent whole-genome duplications.</title>
        <authorList>
            <person name="Schelkunov M."/>
            <person name="Shtratnikova V."/>
            <person name="Makarenko M."/>
            <person name="Klepikova A."/>
            <person name="Omelchenko D."/>
            <person name="Novikova G."/>
            <person name="Obukhova E."/>
            <person name="Bogdanov V."/>
            <person name="Penin A."/>
            <person name="Logacheva M."/>
        </authorList>
    </citation>
    <scope>NUCLEOTIDE SEQUENCE</scope>
    <source>
        <strain evidence="1">Hsosn_3</strain>
        <tissue evidence="1">Leaf</tissue>
    </source>
</reference>
<dbReference type="GO" id="GO:0051117">
    <property type="term" value="F:ATPase binding"/>
    <property type="evidence" value="ECO:0007669"/>
    <property type="project" value="TreeGrafter"/>
</dbReference>
<dbReference type="Pfam" id="PF00574">
    <property type="entry name" value="CLP_protease"/>
    <property type="match status" value="1"/>
</dbReference>
<dbReference type="GO" id="GO:0006515">
    <property type="term" value="P:protein quality control for misfolded or incompletely synthesized proteins"/>
    <property type="evidence" value="ECO:0007669"/>
    <property type="project" value="TreeGrafter"/>
</dbReference>
<dbReference type="SUPFAM" id="SSF52096">
    <property type="entry name" value="ClpP/crotonase"/>
    <property type="match status" value="1"/>
</dbReference>
<dbReference type="GO" id="GO:0004252">
    <property type="term" value="F:serine-type endopeptidase activity"/>
    <property type="evidence" value="ECO:0007669"/>
    <property type="project" value="TreeGrafter"/>
</dbReference>
<dbReference type="PANTHER" id="PTHR10381:SF11">
    <property type="entry name" value="ATP-DEPENDENT CLP PROTEASE PROTEOLYTIC SUBUNIT, MITOCHONDRIAL"/>
    <property type="match status" value="1"/>
</dbReference>
<proteinExistence type="predicted"/>
<evidence type="ECO:0008006" key="3">
    <source>
        <dbReference type="Google" id="ProtNLM"/>
    </source>
</evidence>
<protein>
    <recommendedName>
        <fullName evidence="3">ATP-dependent Clp protease proteolytic subunit</fullName>
    </recommendedName>
</protein>
<dbReference type="Proteomes" id="UP001237642">
    <property type="component" value="Unassembled WGS sequence"/>
</dbReference>
<keyword evidence="2" id="KW-1185">Reference proteome</keyword>
<name>A0AAD8MUQ0_9APIA</name>
<reference evidence="1" key="2">
    <citation type="submission" date="2023-05" db="EMBL/GenBank/DDBJ databases">
        <authorList>
            <person name="Schelkunov M.I."/>
        </authorList>
    </citation>
    <scope>NUCLEOTIDE SEQUENCE</scope>
    <source>
        <strain evidence="1">Hsosn_3</strain>
        <tissue evidence="1">Leaf</tissue>
    </source>
</reference>
<sequence length="118" mass="13359">MLLSTNYLAKTTRCFVKFILKWTTLKSSVFHQCRILDLKYNMHRPCCVNGFAPLSCCQSVTKGERQPLSNARVMVHQPLGGCNGQAKDMTIHSEEIVRFCDAQIALYIKHTGQPIDVI</sequence>
<comment type="caution">
    <text evidence="1">The sequence shown here is derived from an EMBL/GenBank/DDBJ whole genome shotgun (WGS) entry which is preliminary data.</text>
</comment>
<dbReference type="AlphaFoldDB" id="A0AAD8MUQ0"/>
<dbReference type="InterPro" id="IPR023562">
    <property type="entry name" value="ClpP/TepA"/>
</dbReference>
<dbReference type="InterPro" id="IPR029045">
    <property type="entry name" value="ClpP/crotonase-like_dom_sf"/>
</dbReference>
<dbReference type="EMBL" id="JAUIZM010000004">
    <property type="protein sequence ID" value="KAK1390255.1"/>
    <property type="molecule type" value="Genomic_DNA"/>
</dbReference>